<accession>A0ABR1HEA3</accession>
<comment type="caution">
    <text evidence="1">The sequence shown here is derived from an EMBL/GenBank/DDBJ whole genome shotgun (WGS) entry which is preliminary data.</text>
</comment>
<dbReference type="PANTHER" id="PTHR30613:SF1">
    <property type="entry name" value="DUF1479 DOMAIN PROTEIN (AFU_ORTHOLOGUE AFUA_5G09280)"/>
    <property type="match status" value="1"/>
</dbReference>
<dbReference type="InterPro" id="IPR010856">
    <property type="entry name" value="Gig2-like"/>
</dbReference>
<keyword evidence="2" id="KW-1185">Reference proteome</keyword>
<proteinExistence type="predicted"/>
<dbReference type="PANTHER" id="PTHR30613">
    <property type="entry name" value="UNCHARACTERIZED PROTEIN YBIU-RELATED"/>
    <property type="match status" value="1"/>
</dbReference>
<gene>
    <name evidence="1" type="ORF">QQZ08_010962</name>
</gene>
<reference evidence="1 2" key="1">
    <citation type="journal article" date="2025" name="Microbiol. Resour. Announc.">
        <title>Draft genome sequences for Neonectria magnoliae and Neonectria punicea, canker pathogens of Liriodendron tulipifera and Acer saccharum in West Virginia.</title>
        <authorList>
            <person name="Petronek H.M."/>
            <person name="Kasson M.T."/>
            <person name="Metheny A.M."/>
            <person name="Stauder C.M."/>
            <person name="Lovett B."/>
            <person name="Lynch S.C."/>
            <person name="Garnas J.R."/>
            <person name="Kasson L.R."/>
            <person name="Stajich J.E."/>
        </authorList>
    </citation>
    <scope>NUCLEOTIDE SEQUENCE [LARGE SCALE GENOMIC DNA]</scope>
    <source>
        <strain evidence="1 2">NRRL 64651</strain>
    </source>
</reference>
<dbReference type="Gene3D" id="2.60.120.330">
    <property type="entry name" value="B-lactam Antibiotic, Isopenicillin N Synthase, Chain"/>
    <property type="match status" value="1"/>
</dbReference>
<sequence>MTSQARAHWSIPEGVQTKETGPEFAQLKKDILAQYGKDNIWKGWLQVTKLLAEENRRIVERGSSSWAEIDFGDIGRVSEEKIGEIKRTGVVVIRNVFSEAQARQWLSSLGEYLEKNTPAIKGFPEKDPWLYRSYFSPVQNEVRTHPRSLEAQEFLNRLWHGYSANTALPTPLTYADSLRFRRPGGFAATVRPHIDAGSLERWGDETYRRYYDGVFSGDVLSHDPYDITWRIEADSAKYPGKQQSSVFRAFQGWTSLSTSGGGFAKGALAAYPAVGLAIAYVLLRPFFKPPQSGSLDPTEWEWDDSSTFPGAWEGQSQQLSPSTHPHLELEKTLALTPVINPGDAVFWHSDVVHAVDPIHEGPDPATVLYIPAVPLTKRNVEYLQGQKRAALNDGETPPDFAAWGAHYEGGFEGYQSIDTITGPQGRQALGLSRFPGEEYISQWANEILAQG</sequence>
<dbReference type="Pfam" id="PF07350">
    <property type="entry name" value="Gig2-like"/>
    <property type="match status" value="1"/>
</dbReference>
<evidence type="ECO:0000313" key="1">
    <source>
        <dbReference type="EMBL" id="KAK7419194.1"/>
    </source>
</evidence>
<evidence type="ECO:0000313" key="2">
    <source>
        <dbReference type="Proteomes" id="UP001498421"/>
    </source>
</evidence>
<evidence type="ECO:0008006" key="3">
    <source>
        <dbReference type="Google" id="ProtNLM"/>
    </source>
</evidence>
<dbReference type="SUPFAM" id="SSF51197">
    <property type="entry name" value="Clavaminate synthase-like"/>
    <property type="match status" value="1"/>
</dbReference>
<name>A0ABR1HEA3_9HYPO</name>
<dbReference type="EMBL" id="JAZAVK010000154">
    <property type="protein sequence ID" value="KAK7419194.1"/>
    <property type="molecule type" value="Genomic_DNA"/>
</dbReference>
<protein>
    <recommendedName>
        <fullName evidence="3">DUF1479-domain-containing protein</fullName>
    </recommendedName>
</protein>
<dbReference type="Proteomes" id="UP001498421">
    <property type="component" value="Unassembled WGS sequence"/>
</dbReference>
<organism evidence="1 2">
    <name type="scientific">Neonectria magnoliae</name>
    <dbReference type="NCBI Taxonomy" id="2732573"/>
    <lineage>
        <taxon>Eukaryota</taxon>
        <taxon>Fungi</taxon>
        <taxon>Dikarya</taxon>
        <taxon>Ascomycota</taxon>
        <taxon>Pezizomycotina</taxon>
        <taxon>Sordariomycetes</taxon>
        <taxon>Hypocreomycetidae</taxon>
        <taxon>Hypocreales</taxon>
        <taxon>Nectriaceae</taxon>
        <taxon>Neonectria</taxon>
    </lineage>
</organism>
<dbReference type="InterPro" id="IPR027443">
    <property type="entry name" value="IPNS-like_sf"/>
</dbReference>